<keyword evidence="4 6" id="KW-1133">Transmembrane helix</keyword>
<evidence type="ECO:0000313" key="9">
    <source>
        <dbReference type="Proteomes" id="UP000294894"/>
    </source>
</evidence>
<protein>
    <submittedName>
        <fullName evidence="8">ABC transporter permease</fullName>
    </submittedName>
</protein>
<sequence length="214" mass="22424">MTFAEYLANSYDNLIELSLEHIQLVLVSMGIAILVGLPLGVLAHRRRFTRAPILSATSFFLTLPSLALFAIFVPIFGLGAPPAIAGLTLYALLPIVANTIAGLSSVDPAIVKASSGMGMGSARRLLQVEMPLAWPVIITGIRVSTQVVVGIAAIAALVGGPGLGQEIFRGIRSVPNANAPNLIYGGTLAVVVLALLFDAAFVLIRRLTTSRGIR</sequence>
<dbReference type="Proteomes" id="UP000294894">
    <property type="component" value="Chromosome"/>
</dbReference>
<keyword evidence="3 6" id="KW-0812">Transmembrane</keyword>
<keyword evidence="2 6" id="KW-0813">Transport</keyword>
<dbReference type="PROSITE" id="PS50928">
    <property type="entry name" value="ABC_TM1"/>
    <property type="match status" value="1"/>
</dbReference>
<feature type="transmembrane region" description="Helical" evidence="6">
    <location>
        <begin position="89"/>
        <end position="111"/>
    </location>
</feature>
<dbReference type="InterPro" id="IPR051204">
    <property type="entry name" value="ABC_transp_perm/SBD"/>
</dbReference>
<evidence type="ECO:0000313" key="8">
    <source>
        <dbReference type="EMBL" id="QBR92795.1"/>
    </source>
</evidence>
<dbReference type="CDD" id="cd06261">
    <property type="entry name" value="TM_PBP2"/>
    <property type="match status" value="1"/>
</dbReference>
<evidence type="ECO:0000256" key="5">
    <source>
        <dbReference type="ARBA" id="ARBA00023136"/>
    </source>
</evidence>
<dbReference type="InterPro" id="IPR000515">
    <property type="entry name" value="MetI-like"/>
</dbReference>
<dbReference type="AlphaFoldDB" id="A0A4P7GL32"/>
<dbReference type="GO" id="GO:0005886">
    <property type="term" value="C:plasma membrane"/>
    <property type="evidence" value="ECO:0007669"/>
    <property type="project" value="UniProtKB-SubCell"/>
</dbReference>
<organism evidence="8 9">
    <name type="scientific">Nocardioides euryhalodurans</name>
    <dbReference type="NCBI Taxonomy" id="2518370"/>
    <lineage>
        <taxon>Bacteria</taxon>
        <taxon>Bacillati</taxon>
        <taxon>Actinomycetota</taxon>
        <taxon>Actinomycetes</taxon>
        <taxon>Propionibacteriales</taxon>
        <taxon>Nocardioidaceae</taxon>
        <taxon>Nocardioides</taxon>
    </lineage>
</organism>
<keyword evidence="9" id="KW-1185">Reference proteome</keyword>
<dbReference type="GO" id="GO:0031460">
    <property type="term" value="P:glycine betaine transport"/>
    <property type="evidence" value="ECO:0007669"/>
    <property type="project" value="TreeGrafter"/>
</dbReference>
<accession>A0A4P7GL32</accession>
<dbReference type="FunFam" id="1.10.3720.10:FF:000001">
    <property type="entry name" value="Glycine betaine ABC transporter, permease"/>
    <property type="match status" value="1"/>
</dbReference>
<dbReference type="InterPro" id="IPR035906">
    <property type="entry name" value="MetI-like_sf"/>
</dbReference>
<evidence type="ECO:0000256" key="4">
    <source>
        <dbReference type="ARBA" id="ARBA00022989"/>
    </source>
</evidence>
<reference evidence="8 9" key="1">
    <citation type="submission" date="2019-03" db="EMBL/GenBank/DDBJ databases">
        <title>Three New Species of Nocardioides, Nocardioides euryhalodurans sp. nov., Nocardioides seonyuensis sp. nov. and Nocardioides eburneoflavus sp. nov., Iolated from Soil.</title>
        <authorList>
            <person name="Roh S.G."/>
            <person name="Lee C."/>
            <person name="Kim M.-K."/>
            <person name="Kim S.B."/>
        </authorList>
    </citation>
    <scope>NUCLEOTIDE SEQUENCE [LARGE SCALE GENOMIC DNA]</scope>
    <source>
        <strain evidence="8 9">MMS17-SY117</strain>
    </source>
</reference>
<name>A0A4P7GL32_9ACTN</name>
<proteinExistence type="inferred from homology"/>
<feature type="transmembrane region" description="Helical" evidence="6">
    <location>
        <begin position="132"/>
        <end position="158"/>
    </location>
</feature>
<dbReference type="KEGG" id="noy:EXE57_11310"/>
<gene>
    <name evidence="8" type="ORF">EXE57_11310</name>
</gene>
<dbReference type="RefSeq" id="WP_135077566.1">
    <property type="nucleotide sequence ID" value="NZ_CP038267.1"/>
</dbReference>
<feature type="transmembrane region" description="Helical" evidence="6">
    <location>
        <begin position="22"/>
        <end position="41"/>
    </location>
</feature>
<dbReference type="EMBL" id="CP038267">
    <property type="protein sequence ID" value="QBR92795.1"/>
    <property type="molecule type" value="Genomic_DNA"/>
</dbReference>
<feature type="transmembrane region" description="Helical" evidence="6">
    <location>
        <begin position="182"/>
        <end position="204"/>
    </location>
</feature>
<evidence type="ECO:0000256" key="6">
    <source>
        <dbReference type="RuleBase" id="RU363032"/>
    </source>
</evidence>
<comment type="subcellular location">
    <subcellularLocation>
        <location evidence="6">Cell membrane</location>
        <topology evidence="6">Multi-pass membrane protein</topology>
    </subcellularLocation>
    <subcellularLocation>
        <location evidence="1">Membrane</location>
        <topology evidence="1">Multi-pass membrane protein</topology>
    </subcellularLocation>
</comment>
<evidence type="ECO:0000256" key="3">
    <source>
        <dbReference type="ARBA" id="ARBA00022692"/>
    </source>
</evidence>
<dbReference type="GO" id="GO:0055085">
    <property type="term" value="P:transmembrane transport"/>
    <property type="evidence" value="ECO:0007669"/>
    <property type="project" value="InterPro"/>
</dbReference>
<keyword evidence="5 6" id="KW-0472">Membrane</keyword>
<comment type="similarity">
    <text evidence="6">Belongs to the binding-protein-dependent transport system permease family.</text>
</comment>
<dbReference type="Pfam" id="PF00528">
    <property type="entry name" value="BPD_transp_1"/>
    <property type="match status" value="1"/>
</dbReference>
<feature type="domain" description="ABC transmembrane type-1" evidence="7">
    <location>
        <begin position="18"/>
        <end position="205"/>
    </location>
</feature>
<dbReference type="OrthoDB" id="9801163at2"/>
<evidence type="ECO:0000256" key="2">
    <source>
        <dbReference type="ARBA" id="ARBA00022448"/>
    </source>
</evidence>
<dbReference type="PANTHER" id="PTHR30177">
    <property type="entry name" value="GLYCINE BETAINE/L-PROLINE TRANSPORT SYSTEM PERMEASE PROTEIN PROW"/>
    <property type="match status" value="1"/>
</dbReference>
<evidence type="ECO:0000259" key="7">
    <source>
        <dbReference type="PROSITE" id="PS50928"/>
    </source>
</evidence>
<dbReference type="PANTHER" id="PTHR30177:SF4">
    <property type="entry name" value="OSMOPROTECTANT IMPORT PERMEASE PROTEIN OSMW"/>
    <property type="match status" value="1"/>
</dbReference>
<evidence type="ECO:0000256" key="1">
    <source>
        <dbReference type="ARBA" id="ARBA00004141"/>
    </source>
</evidence>
<dbReference type="Gene3D" id="1.10.3720.10">
    <property type="entry name" value="MetI-like"/>
    <property type="match status" value="1"/>
</dbReference>
<dbReference type="SUPFAM" id="SSF161098">
    <property type="entry name" value="MetI-like"/>
    <property type="match status" value="1"/>
</dbReference>
<feature type="transmembrane region" description="Helical" evidence="6">
    <location>
        <begin position="53"/>
        <end position="77"/>
    </location>
</feature>